<name>A0A641MJI7_9BACE</name>
<gene>
    <name evidence="1" type="ORF">F3F94_17460</name>
</gene>
<feature type="non-terminal residue" evidence="1">
    <location>
        <position position="34"/>
    </location>
</feature>
<dbReference type="AlphaFoldDB" id="A0A641MJI7"/>
<proteinExistence type="predicted"/>
<accession>A0A641MJI7</accession>
<reference evidence="1" key="1">
    <citation type="journal article" date="2019" name="Nat. Med.">
        <title>A library of human gut bacterial isolates paired with longitudinal multiomics data enables mechanistic microbiome research.</title>
        <authorList>
            <person name="Poyet M."/>
            <person name="Groussin M."/>
            <person name="Gibbons S.M."/>
            <person name="Avila-Pacheco J."/>
            <person name="Jiang X."/>
            <person name="Kearney S.M."/>
            <person name="Perrotta A.R."/>
            <person name="Berdy B."/>
            <person name="Zhao S."/>
            <person name="Lieberman T.D."/>
            <person name="Swanson P.K."/>
            <person name="Smith M."/>
            <person name="Roesemann S."/>
            <person name="Alexander J.E."/>
            <person name="Rich S.A."/>
            <person name="Livny J."/>
            <person name="Vlamakis H."/>
            <person name="Clish C."/>
            <person name="Bullock K."/>
            <person name="Deik A."/>
            <person name="Scott J."/>
            <person name="Pierce K.A."/>
            <person name="Xavier R.J."/>
            <person name="Alm E.J."/>
        </authorList>
    </citation>
    <scope>NUCLEOTIDE SEQUENCE</scope>
    <source>
        <strain evidence="1">BIOML-A21</strain>
    </source>
</reference>
<dbReference type="EMBL" id="VWMU01000172">
    <property type="protein sequence ID" value="KAA3712088.1"/>
    <property type="molecule type" value="Genomic_DNA"/>
</dbReference>
<evidence type="ECO:0000313" key="1">
    <source>
        <dbReference type="EMBL" id="KAA3712088.1"/>
    </source>
</evidence>
<comment type="caution">
    <text evidence="1">The sequence shown here is derived from an EMBL/GenBank/DDBJ whole genome shotgun (WGS) entry which is preliminary data.</text>
</comment>
<protein>
    <submittedName>
        <fullName evidence="1">Peroxiredoxin</fullName>
    </submittedName>
</protein>
<sequence length="34" mass="3804">MRSLIGKQAPKFNATAVINGHEIVQNFSLDRYKG</sequence>
<organism evidence="1">
    <name type="scientific">Bacteroides salyersiae</name>
    <dbReference type="NCBI Taxonomy" id="291644"/>
    <lineage>
        <taxon>Bacteria</taxon>
        <taxon>Pseudomonadati</taxon>
        <taxon>Bacteroidota</taxon>
        <taxon>Bacteroidia</taxon>
        <taxon>Bacteroidales</taxon>
        <taxon>Bacteroidaceae</taxon>
        <taxon>Bacteroides</taxon>
    </lineage>
</organism>